<proteinExistence type="predicted"/>
<comment type="caution">
    <text evidence="2">The sequence shown here is derived from an EMBL/GenBank/DDBJ whole genome shotgun (WGS) entry which is preliminary data.</text>
</comment>
<gene>
    <name evidence="2" type="ORF">RF55_6780</name>
</gene>
<dbReference type="Proteomes" id="UP000036403">
    <property type="component" value="Unassembled WGS sequence"/>
</dbReference>
<evidence type="ECO:0008006" key="4">
    <source>
        <dbReference type="Google" id="ProtNLM"/>
    </source>
</evidence>
<organism evidence="2 3">
    <name type="scientific">Lasius niger</name>
    <name type="common">Black garden ant</name>
    <dbReference type="NCBI Taxonomy" id="67767"/>
    <lineage>
        <taxon>Eukaryota</taxon>
        <taxon>Metazoa</taxon>
        <taxon>Ecdysozoa</taxon>
        <taxon>Arthropoda</taxon>
        <taxon>Hexapoda</taxon>
        <taxon>Insecta</taxon>
        <taxon>Pterygota</taxon>
        <taxon>Neoptera</taxon>
        <taxon>Endopterygota</taxon>
        <taxon>Hymenoptera</taxon>
        <taxon>Apocrita</taxon>
        <taxon>Aculeata</taxon>
        <taxon>Formicoidea</taxon>
        <taxon>Formicidae</taxon>
        <taxon>Formicinae</taxon>
        <taxon>Lasius</taxon>
        <taxon>Lasius</taxon>
    </lineage>
</organism>
<feature type="signal peptide" evidence="1">
    <location>
        <begin position="1"/>
        <end position="16"/>
    </location>
</feature>
<keyword evidence="1" id="KW-0732">Signal</keyword>
<dbReference type="PaxDb" id="67767-A0A0J7KS66"/>
<dbReference type="OrthoDB" id="5920040at2759"/>
<name>A0A0J7KS66_LASNI</name>
<evidence type="ECO:0000256" key="1">
    <source>
        <dbReference type="SAM" id="SignalP"/>
    </source>
</evidence>
<feature type="chain" id="PRO_5005290496" description="Peptidase aspartic putative domain-containing protein" evidence="1">
    <location>
        <begin position="17"/>
        <end position="125"/>
    </location>
</feature>
<dbReference type="EMBL" id="LBMM01003783">
    <property type="protein sequence ID" value="KMQ93141.1"/>
    <property type="molecule type" value="Genomic_DNA"/>
</dbReference>
<evidence type="ECO:0000313" key="2">
    <source>
        <dbReference type="EMBL" id="KMQ93141.1"/>
    </source>
</evidence>
<protein>
    <recommendedName>
        <fullName evidence="4">Peptidase aspartic putative domain-containing protein</fullName>
    </recommendedName>
</protein>
<reference evidence="2 3" key="1">
    <citation type="submission" date="2015-04" db="EMBL/GenBank/DDBJ databases">
        <title>Lasius niger genome sequencing.</title>
        <authorList>
            <person name="Konorov E.A."/>
            <person name="Nikitin M.A."/>
            <person name="Kirill M.V."/>
            <person name="Chang P."/>
        </authorList>
    </citation>
    <scope>NUCLEOTIDE SEQUENCE [LARGE SCALE GENOMIC DNA]</scope>
    <source>
        <tissue evidence="2">Whole</tissue>
    </source>
</reference>
<keyword evidence="3" id="KW-1185">Reference proteome</keyword>
<evidence type="ECO:0000313" key="3">
    <source>
        <dbReference type="Proteomes" id="UP000036403"/>
    </source>
</evidence>
<sequence length="125" mass="13697">MRLSLMAADFTMHLTALVLRISAYGTRIKTAGGEWPHVRGLYLADPDFRAADPVELLLGADAFLQIIEEGLHKSGPRAPIAQRTTLGWILFGVVDGVESGTPVLSYPCTMNDQLAALIGRFWEQE</sequence>
<accession>A0A0J7KS66</accession>
<dbReference type="AlphaFoldDB" id="A0A0J7KS66"/>